<organism evidence="10 11">
    <name type="scientific">Marinoscillum luteum</name>
    <dbReference type="NCBI Taxonomy" id="861051"/>
    <lineage>
        <taxon>Bacteria</taxon>
        <taxon>Pseudomonadati</taxon>
        <taxon>Bacteroidota</taxon>
        <taxon>Cytophagia</taxon>
        <taxon>Cytophagales</taxon>
        <taxon>Reichenbachiellaceae</taxon>
        <taxon>Marinoscillum</taxon>
    </lineage>
</organism>
<keyword evidence="10" id="KW-0575">Peroxidase</keyword>
<dbReference type="PANTHER" id="PTHR30600:SF10">
    <property type="entry name" value="BLL6722 PROTEIN"/>
    <property type="match status" value="1"/>
</dbReference>
<evidence type="ECO:0000256" key="7">
    <source>
        <dbReference type="ARBA" id="ARBA00023004"/>
    </source>
</evidence>
<evidence type="ECO:0000256" key="6">
    <source>
        <dbReference type="ARBA" id="ARBA00023002"/>
    </source>
</evidence>
<dbReference type="PANTHER" id="PTHR30600">
    <property type="entry name" value="CYTOCHROME C PEROXIDASE-RELATED"/>
    <property type="match status" value="1"/>
</dbReference>
<dbReference type="InterPro" id="IPR026259">
    <property type="entry name" value="MauG/Cytc_peroxidase"/>
</dbReference>
<evidence type="ECO:0000256" key="3">
    <source>
        <dbReference type="ARBA" id="ARBA00022723"/>
    </source>
</evidence>
<keyword evidence="7 8" id="KW-0408">Iron</keyword>
<dbReference type="PIRSF" id="PIRSF000294">
    <property type="entry name" value="Cytochrome-c_peroxidase"/>
    <property type="match status" value="1"/>
</dbReference>
<dbReference type="PROSITE" id="PS51007">
    <property type="entry name" value="CYTC"/>
    <property type="match status" value="1"/>
</dbReference>
<evidence type="ECO:0000256" key="2">
    <source>
        <dbReference type="ARBA" id="ARBA00022617"/>
    </source>
</evidence>
<keyword evidence="5" id="KW-0574">Periplasm</keyword>
<feature type="domain" description="Cytochrome c" evidence="9">
    <location>
        <begin position="210"/>
        <end position="335"/>
    </location>
</feature>
<dbReference type="InterPro" id="IPR051395">
    <property type="entry name" value="Cytochrome_c_Peroxidase/MauG"/>
</dbReference>
<gene>
    <name evidence="10" type="ORF">ACHKAR_08360</name>
</gene>
<sequence>MIDLLKKYPAYSWVLLLILGSCSGESIDPGEEIYKFEKPAHFPEPTYTFENNPVTKEGFELGRRLFFDPILSRDKSVSCNNCHQQSRAFADMPLHGMSIGVDNQAGFRNAPMLANLAFMREFFWDGGVSHLDFVPINAIESDVEMDESLANVVSKLNQDDRYPGLFKEAFGVDEVTSPYLLHALSQFTLLMVSANSRYDQYILGKGELSTEELEGMQLFDQKCATCHSGELFTDFSYKNNGLSSSFKDLGRGAITEDEADYGKFRVPSLRNAEITAPYMHNARFSTLEEVLNHYEQGIIGSSTLDPIFMEDGKLKGVALTEDEKIKIISFIKTLTDRDLISDPKFQNHD</sequence>
<dbReference type="GO" id="GO:0004601">
    <property type="term" value="F:peroxidase activity"/>
    <property type="evidence" value="ECO:0007669"/>
    <property type="project" value="UniProtKB-KW"/>
</dbReference>
<dbReference type="Gene3D" id="1.10.760.10">
    <property type="entry name" value="Cytochrome c-like domain"/>
    <property type="match status" value="2"/>
</dbReference>
<protein>
    <submittedName>
        <fullName evidence="10">Cytochrome-c peroxidase</fullName>
    </submittedName>
</protein>
<accession>A0ABW7N749</accession>
<dbReference type="InterPro" id="IPR036909">
    <property type="entry name" value="Cyt_c-like_dom_sf"/>
</dbReference>
<dbReference type="Pfam" id="PF03150">
    <property type="entry name" value="CCP_MauG"/>
    <property type="match status" value="1"/>
</dbReference>
<dbReference type="PROSITE" id="PS51257">
    <property type="entry name" value="PROKAR_LIPOPROTEIN"/>
    <property type="match status" value="1"/>
</dbReference>
<evidence type="ECO:0000313" key="11">
    <source>
        <dbReference type="Proteomes" id="UP001610063"/>
    </source>
</evidence>
<keyword evidence="11" id="KW-1185">Reference proteome</keyword>
<reference evidence="10 11" key="1">
    <citation type="journal article" date="2013" name="Int. J. Syst. Evol. Microbiol.">
        <title>Marinoscillum luteum sp. nov., isolated from marine sediment.</title>
        <authorList>
            <person name="Cha I.T."/>
            <person name="Park S.J."/>
            <person name="Kim S.J."/>
            <person name="Kim J.G."/>
            <person name="Jung M.Y."/>
            <person name="Shin K.S."/>
            <person name="Kwon K.K."/>
            <person name="Yang S.H."/>
            <person name="Seo Y.S."/>
            <person name="Rhee S.K."/>
        </authorList>
    </citation>
    <scope>NUCLEOTIDE SEQUENCE [LARGE SCALE GENOMIC DNA]</scope>
    <source>
        <strain evidence="10 11">KCTC 23939</strain>
    </source>
</reference>
<evidence type="ECO:0000256" key="1">
    <source>
        <dbReference type="ARBA" id="ARBA00004418"/>
    </source>
</evidence>
<keyword evidence="6" id="KW-0560">Oxidoreductase</keyword>
<evidence type="ECO:0000256" key="5">
    <source>
        <dbReference type="ARBA" id="ARBA00022764"/>
    </source>
</evidence>
<keyword evidence="4" id="KW-0732">Signal</keyword>
<evidence type="ECO:0000313" key="10">
    <source>
        <dbReference type="EMBL" id="MFH6983446.1"/>
    </source>
</evidence>
<comment type="caution">
    <text evidence="10">The sequence shown here is derived from an EMBL/GenBank/DDBJ whole genome shotgun (WGS) entry which is preliminary data.</text>
</comment>
<evidence type="ECO:0000256" key="4">
    <source>
        <dbReference type="ARBA" id="ARBA00022729"/>
    </source>
</evidence>
<keyword evidence="2 8" id="KW-0349">Heme</keyword>
<dbReference type="InterPro" id="IPR009056">
    <property type="entry name" value="Cyt_c-like_dom"/>
</dbReference>
<evidence type="ECO:0000259" key="9">
    <source>
        <dbReference type="PROSITE" id="PS51007"/>
    </source>
</evidence>
<evidence type="ECO:0000256" key="8">
    <source>
        <dbReference type="PROSITE-ProRule" id="PRU00433"/>
    </source>
</evidence>
<keyword evidence="3 8" id="KW-0479">Metal-binding</keyword>
<dbReference type="RefSeq" id="WP_395417009.1">
    <property type="nucleotide sequence ID" value="NZ_JBIPKE010000015.1"/>
</dbReference>
<proteinExistence type="predicted"/>
<dbReference type="InterPro" id="IPR004852">
    <property type="entry name" value="Di-haem_cyt_c_peroxidsae"/>
</dbReference>
<dbReference type="EMBL" id="JBIPKE010000015">
    <property type="protein sequence ID" value="MFH6983446.1"/>
    <property type="molecule type" value="Genomic_DNA"/>
</dbReference>
<dbReference type="SUPFAM" id="SSF46626">
    <property type="entry name" value="Cytochrome c"/>
    <property type="match status" value="2"/>
</dbReference>
<name>A0ABW7N749_9BACT</name>
<comment type="subcellular location">
    <subcellularLocation>
        <location evidence="1">Periplasm</location>
    </subcellularLocation>
</comment>
<dbReference type="Proteomes" id="UP001610063">
    <property type="component" value="Unassembled WGS sequence"/>
</dbReference>